<dbReference type="SUPFAM" id="SSF48452">
    <property type="entry name" value="TPR-like"/>
    <property type="match status" value="1"/>
</dbReference>
<sequence>MKFALMVVILCSAHAKEFKTSHENPYQTGIEIAMKGGPEPAKRYFAACHRETGDKMCYYGLAYCLYLSGESEKALKMVETIVASGPHSEKFMGDLEMLNGLILLQYRDFELAEHHFDAALQHYENAGHAINIFKTLTALANAKMALGKLAEAEQLLEEANYIAIRDDVNLSYLHSLRAITHYTMGNLAAAERFAALSVEEYRALGNTRAVMGMLSWLAFYRYEQGNLEFAKDTLDQAVAMTKNSPETLSTELIRAYIYKCENPNGSNELFQRKAQAEKDYFIQRFLKTAINKKCK</sequence>
<protein>
    <submittedName>
        <fullName evidence="1">Tetratricopeptide repeat protein</fullName>
    </submittedName>
</protein>
<dbReference type="GO" id="GO:0042802">
    <property type="term" value="F:identical protein binding"/>
    <property type="evidence" value="ECO:0007669"/>
    <property type="project" value="InterPro"/>
</dbReference>
<dbReference type="Proteomes" id="UP000664417">
    <property type="component" value="Unassembled WGS sequence"/>
</dbReference>
<dbReference type="PANTHER" id="PTHR47691">
    <property type="entry name" value="REGULATOR-RELATED"/>
    <property type="match status" value="1"/>
</dbReference>
<proteinExistence type="predicted"/>
<keyword evidence="2" id="KW-1185">Reference proteome</keyword>
<gene>
    <name evidence="1" type="ORF">J3U88_18840</name>
</gene>
<dbReference type="EMBL" id="JAFREP010000017">
    <property type="protein sequence ID" value="MBO1320541.1"/>
    <property type="molecule type" value="Genomic_DNA"/>
</dbReference>
<dbReference type="RefSeq" id="WP_207860495.1">
    <property type="nucleotide sequence ID" value="NZ_JAFREP010000017.1"/>
</dbReference>
<evidence type="ECO:0000313" key="1">
    <source>
        <dbReference type="EMBL" id="MBO1320541.1"/>
    </source>
</evidence>
<reference evidence="1" key="1">
    <citation type="submission" date="2021-03" db="EMBL/GenBank/DDBJ databases">
        <authorList>
            <person name="Wang G."/>
        </authorList>
    </citation>
    <scope>NUCLEOTIDE SEQUENCE</scope>
    <source>
        <strain evidence="1">KCTC 12899</strain>
    </source>
</reference>
<evidence type="ECO:0000313" key="2">
    <source>
        <dbReference type="Proteomes" id="UP000664417"/>
    </source>
</evidence>
<dbReference type="AlphaFoldDB" id="A0A8J7U6M7"/>
<dbReference type="Gene3D" id="1.25.40.10">
    <property type="entry name" value="Tetratricopeptide repeat domain"/>
    <property type="match status" value="1"/>
</dbReference>
<accession>A0A8J7U6M7</accession>
<dbReference type="InterPro" id="IPR011717">
    <property type="entry name" value="TPR-4"/>
</dbReference>
<comment type="caution">
    <text evidence="1">The sequence shown here is derived from an EMBL/GenBank/DDBJ whole genome shotgun (WGS) entry which is preliminary data.</text>
</comment>
<name>A0A8J7U6M7_9BACT</name>
<dbReference type="InterPro" id="IPR011990">
    <property type="entry name" value="TPR-like_helical_dom_sf"/>
</dbReference>
<organism evidence="1 2">
    <name type="scientific">Acanthopleuribacter pedis</name>
    <dbReference type="NCBI Taxonomy" id="442870"/>
    <lineage>
        <taxon>Bacteria</taxon>
        <taxon>Pseudomonadati</taxon>
        <taxon>Acidobacteriota</taxon>
        <taxon>Holophagae</taxon>
        <taxon>Acanthopleuribacterales</taxon>
        <taxon>Acanthopleuribacteraceae</taxon>
        <taxon>Acanthopleuribacter</taxon>
    </lineage>
</organism>
<dbReference type="PANTHER" id="PTHR47691:SF3">
    <property type="entry name" value="HTH-TYPE TRANSCRIPTIONAL REGULATOR RV0890C-RELATED"/>
    <property type="match status" value="1"/>
</dbReference>
<dbReference type="Pfam" id="PF07721">
    <property type="entry name" value="TPR_4"/>
    <property type="match status" value="1"/>
</dbReference>